<dbReference type="Proteomes" id="UP000327118">
    <property type="component" value="Unassembled WGS sequence"/>
</dbReference>
<accession>A0A5N6ZH35</accession>
<name>A0A5N6ZH35_9EURO</name>
<sequence length="144" mass="16398">MHSWSRTSCPWVWRLLLCEKKKKTCLVTARFLSRLLPWILSYMLGFTSCRCVFNISCSKEGSALLRIRSGLVVDGTLGSFCSRPESGNFRPSPIIYRFLPKTRSAMKKLAGMSDRKTVTDPNAAFIKSSRPNPTSRFQARKQKD</sequence>
<evidence type="ECO:0000256" key="1">
    <source>
        <dbReference type="SAM" id="MobiDB-lite"/>
    </source>
</evidence>
<organism evidence="2 3">
    <name type="scientific">Aspergillus coremiiformis</name>
    <dbReference type="NCBI Taxonomy" id="138285"/>
    <lineage>
        <taxon>Eukaryota</taxon>
        <taxon>Fungi</taxon>
        <taxon>Dikarya</taxon>
        <taxon>Ascomycota</taxon>
        <taxon>Pezizomycotina</taxon>
        <taxon>Eurotiomycetes</taxon>
        <taxon>Eurotiomycetidae</taxon>
        <taxon>Eurotiales</taxon>
        <taxon>Aspergillaceae</taxon>
        <taxon>Aspergillus</taxon>
        <taxon>Aspergillus subgen. Circumdati</taxon>
    </lineage>
</organism>
<reference evidence="3" key="1">
    <citation type="submission" date="2019-04" db="EMBL/GenBank/DDBJ databases">
        <title>Friends and foes A comparative genomics studyof 23 Aspergillus species from section Flavi.</title>
        <authorList>
            <consortium name="DOE Joint Genome Institute"/>
            <person name="Kjaerbolling I."/>
            <person name="Vesth T."/>
            <person name="Frisvad J.C."/>
            <person name="Nybo J.L."/>
            <person name="Theobald S."/>
            <person name="Kildgaard S."/>
            <person name="Isbrandt T."/>
            <person name="Kuo A."/>
            <person name="Sato A."/>
            <person name="Lyhne E.K."/>
            <person name="Kogle M.E."/>
            <person name="Wiebenga A."/>
            <person name="Kun R.S."/>
            <person name="Lubbers R.J."/>
            <person name="Makela M.R."/>
            <person name="Barry K."/>
            <person name="Chovatia M."/>
            <person name="Clum A."/>
            <person name="Daum C."/>
            <person name="Haridas S."/>
            <person name="He G."/>
            <person name="LaButti K."/>
            <person name="Lipzen A."/>
            <person name="Mondo S."/>
            <person name="Riley R."/>
            <person name="Salamov A."/>
            <person name="Simmons B.A."/>
            <person name="Magnuson J.K."/>
            <person name="Henrissat B."/>
            <person name="Mortensen U.H."/>
            <person name="Larsen T.O."/>
            <person name="Devries R.P."/>
            <person name="Grigoriev I.V."/>
            <person name="Machida M."/>
            <person name="Baker S.E."/>
            <person name="Andersen M.R."/>
        </authorList>
    </citation>
    <scope>NUCLEOTIDE SEQUENCE [LARGE SCALE GENOMIC DNA]</scope>
    <source>
        <strain evidence="3">CBS 553.77</strain>
    </source>
</reference>
<gene>
    <name evidence="2" type="ORF">BDV28DRAFT_486</name>
</gene>
<feature type="region of interest" description="Disordered" evidence="1">
    <location>
        <begin position="110"/>
        <end position="144"/>
    </location>
</feature>
<evidence type="ECO:0000313" key="3">
    <source>
        <dbReference type="Proteomes" id="UP000327118"/>
    </source>
</evidence>
<keyword evidence="3" id="KW-1185">Reference proteome</keyword>
<protein>
    <submittedName>
        <fullName evidence="2">Uncharacterized protein</fullName>
    </submittedName>
</protein>
<dbReference type="AlphaFoldDB" id="A0A5N6ZH35"/>
<dbReference type="EMBL" id="ML739033">
    <property type="protein sequence ID" value="KAE8356952.1"/>
    <property type="molecule type" value="Genomic_DNA"/>
</dbReference>
<proteinExistence type="predicted"/>
<evidence type="ECO:0000313" key="2">
    <source>
        <dbReference type="EMBL" id="KAE8356952.1"/>
    </source>
</evidence>